<name>K1R6H1_MAGGI</name>
<protein>
    <submittedName>
        <fullName evidence="1">Uncharacterized protein</fullName>
    </submittedName>
</protein>
<organism evidence="1">
    <name type="scientific">Magallana gigas</name>
    <name type="common">Pacific oyster</name>
    <name type="synonym">Crassostrea gigas</name>
    <dbReference type="NCBI Taxonomy" id="29159"/>
    <lineage>
        <taxon>Eukaryota</taxon>
        <taxon>Metazoa</taxon>
        <taxon>Spiralia</taxon>
        <taxon>Lophotrochozoa</taxon>
        <taxon>Mollusca</taxon>
        <taxon>Bivalvia</taxon>
        <taxon>Autobranchia</taxon>
        <taxon>Pteriomorphia</taxon>
        <taxon>Ostreida</taxon>
        <taxon>Ostreoidea</taxon>
        <taxon>Ostreidae</taxon>
        <taxon>Magallana</taxon>
    </lineage>
</organism>
<gene>
    <name evidence="1" type="ORF">CGI_10015966</name>
</gene>
<reference evidence="1" key="1">
    <citation type="journal article" date="2012" name="Nature">
        <title>The oyster genome reveals stress adaptation and complexity of shell formation.</title>
        <authorList>
            <person name="Zhang G."/>
            <person name="Fang X."/>
            <person name="Guo X."/>
            <person name="Li L."/>
            <person name="Luo R."/>
            <person name="Xu F."/>
            <person name="Yang P."/>
            <person name="Zhang L."/>
            <person name="Wang X."/>
            <person name="Qi H."/>
            <person name="Xiong Z."/>
            <person name="Que H."/>
            <person name="Xie Y."/>
            <person name="Holland P.W."/>
            <person name="Paps J."/>
            <person name="Zhu Y."/>
            <person name="Wu F."/>
            <person name="Chen Y."/>
            <person name="Wang J."/>
            <person name="Peng C."/>
            <person name="Meng J."/>
            <person name="Yang L."/>
            <person name="Liu J."/>
            <person name="Wen B."/>
            <person name="Zhang N."/>
            <person name="Huang Z."/>
            <person name="Zhu Q."/>
            <person name="Feng Y."/>
            <person name="Mount A."/>
            <person name="Hedgecock D."/>
            <person name="Xu Z."/>
            <person name="Liu Y."/>
            <person name="Domazet-Loso T."/>
            <person name="Du Y."/>
            <person name="Sun X."/>
            <person name="Zhang S."/>
            <person name="Liu B."/>
            <person name="Cheng P."/>
            <person name="Jiang X."/>
            <person name="Li J."/>
            <person name="Fan D."/>
            <person name="Wang W."/>
            <person name="Fu W."/>
            <person name="Wang T."/>
            <person name="Wang B."/>
            <person name="Zhang J."/>
            <person name="Peng Z."/>
            <person name="Li Y."/>
            <person name="Li N."/>
            <person name="Wang J."/>
            <person name="Chen M."/>
            <person name="He Y."/>
            <person name="Tan F."/>
            <person name="Song X."/>
            <person name="Zheng Q."/>
            <person name="Huang R."/>
            <person name="Yang H."/>
            <person name="Du X."/>
            <person name="Chen L."/>
            <person name="Yang M."/>
            <person name="Gaffney P.M."/>
            <person name="Wang S."/>
            <person name="Luo L."/>
            <person name="She Z."/>
            <person name="Ming Y."/>
            <person name="Huang W."/>
            <person name="Zhang S."/>
            <person name="Huang B."/>
            <person name="Zhang Y."/>
            <person name="Qu T."/>
            <person name="Ni P."/>
            <person name="Miao G."/>
            <person name="Wang J."/>
            <person name="Wang Q."/>
            <person name="Steinberg C.E."/>
            <person name="Wang H."/>
            <person name="Li N."/>
            <person name="Qian L."/>
            <person name="Zhang G."/>
            <person name="Li Y."/>
            <person name="Yang H."/>
            <person name="Liu X."/>
            <person name="Wang J."/>
            <person name="Yin Y."/>
            <person name="Wang J."/>
        </authorList>
    </citation>
    <scope>NUCLEOTIDE SEQUENCE [LARGE SCALE GENOMIC DNA]</scope>
    <source>
        <strain evidence="1">05x7-T-G4-1.051#20</strain>
    </source>
</reference>
<dbReference type="HOGENOM" id="CLU_1877426_0_0_1"/>
<evidence type="ECO:0000313" key="1">
    <source>
        <dbReference type="EMBL" id="EKC39124.1"/>
    </source>
</evidence>
<dbReference type="InParanoid" id="K1R6H1"/>
<proteinExistence type="predicted"/>
<accession>K1R6H1</accession>
<dbReference type="AlphaFoldDB" id="K1R6H1"/>
<sequence>MDPNTATGEGRELRQAIILTQKAQENYEDTVNAFSEQLREEKKDIEELMLHSLNCRVREKEVGAIARSLRGLIGQVLSDTRTKESECELAAHILVNKAIKTKVEMFVAQLEQYRQTEEEERDPGPRIFYLFRESVE</sequence>
<dbReference type="EMBL" id="JH818476">
    <property type="protein sequence ID" value="EKC39124.1"/>
    <property type="molecule type" value="Genomic_DNA"/>
</dbReference>